<feature type="transmembrane region" description="Helical" evidence="1">
    <location>
        <begin position="129"/>
        <end position="146"/>
    </location>
</feature>
<dbReference type="InterPro" id="IPR006976">
    <property type="entry name" value="VanZ-like"/>
</dbReference>
<feature type="transmembrane region" description="Helical" evidence="1">
    <location>
        <begin position="67"/>
        <end position="92"/>
    </location>
</feature>
<feature type="transmembrane region" description="Helical" evidence="1">
    <location>
        <begin position="99"/>
        <end position="117"/>
    </location>
</feature>
<keyword evidence="1" id="KW-0472">Membrane</keyword>
<keyword evidence="1" id="KW-1133">Transmembrane helix</keyword>
<organism evidence="3 4">
    <name type="scientific">Brevibacillus fluminis</name>
    <dbReference type="NCBI Taxonomy" id="511487"/>
    <lineage>
        <taxon>Bacteria</taxon>
        <taxon>Bacillati</taxon>
        <taxon>Bacillota</taxon>
        <taxon>Bacilli</taxon>
        <taxon>Bacillales</taxon>
        <taxon>Paenibacillaceae</taxon>
        <taxon>Brevibacillus</taxon>
    </lineage>
</organism>
<comment type="caution">
    <text evidence="3">The sequence shown here is derived from an EMBL/GenBank/DDBJ whole genome shotgun (WGS) entry which is preliminary data.</text>
</comment>
<evidence type="ECO:0000313" key="3">
    <source>
        <dbReference type="EMBL" id="RNB86899.1"/>
    </source>
</evidence>
<protein>
    <submittedName>
        <fullName evidence="3">VanZ family protein</fullName>
    </submittedName>
</protein>
<dbReference type="AlphaFoldDB" id="A0A3M8DH27"/>
<dbReference type="PANTHER" id="PTHR36834">
    <property type="entry name" value="MEMBRANE PROTEIN-RELATED"/>
    <property type="match status" value="1"/>
</dbReference>
<evidence type="ECO:0000256" key="1">
    <source>
        <dbReference type="SAM" id="Phobius"/>
    </source>
</evidence>
<gene>
    <name evidence="3" type="ORF">EDM56_14375</name>
</gene>
<keyword evidence="4" id="KW-1185">Reference proteome</keyword>
<dbReference type="Pfam" id="PF04892">
    <property type="entry name" value="VanZ"/>
    <property type="match status" value="1"/>
</dbReference>
<dbReference type="PANTHER" id="PTHR36834:SF1">
    <property type="entry name" value="INTEGRAL MEMBRANE PROTEIN"/>
    <property type="match status" value="1"/>
</dbReference>
<dbReference type="InterPro" id="IPR053150">
    <property type="entry name" value="Teicoplanin_resist-assoc"/>
</dbReference>
<dbReference type="Proteomes" id="UP000271031">
    <property type="component" value="Unassembled WGS sequence"/>
</dbReference>
<feature type="transmembrane region" description="Helical" evidence="1">
    <location>
        <begin position="17"/>
        <end position="36"/>
    </location>
</feature>
<keyword evidence="1" id="KW-0812">Transmembrane</keyword>
<sequence length="155" mass="18059">MIEMNAALTLKKWRARLLFHFVSIGYLAFLFDLLFVRNRGFLDGYNYNVIPFRTIGMYISQAHHFNFWIWSTNLFGNIVLFIPLGFLIPAYVRFARRPMLALVLLLLVNTSIEVAQIVWHVGSFDVDDIILNFFGGMLGIVLFVRLKRAVKRQNV</sequence>
<proteinExistence type="predicted"/>
<evidence type="ECO:0000259" key="2">
    <source>
        <dbReference type="Pfam" id="PF04892"/>
    </source>
</evidence>
<feature type="domain" description="VanZ-like" evidence="2">
    <location>
        <begin position="25"/>
        <end position="144"/>
    </location>
</feature>
<evidence type="ECO:0000313" key="4">
    <source>
        <dbReference type="Proteomes" id="UP000271031"/>
    </source>
</evidence>
<reference evidence="3 4" key="1">
    <citation type="submission" date="2018-10" db="EMBL/GenBank/DDBJ databases">
        <title>Phylogenomics of Brevibacillus.</title>
        <authorList>
            <person name="Dunlap C."/>
        </authorList>
    </citation>
    <scope>NUCLEOTIDE SEQUENCE [LARGE SCALE GENOMIC DNA]</scope>
    <source>
        <strain evidence="3 4">JCM 15716</strain>
    </source>
</reference>
<accession>A0A3M8DH27</accession>
<dbReference type="OrthoDB" id="4822551at2"/>
<dbReference type="EMBL" id="RHHQ01000012">
    <property type="protein sequence ID" value="RNB86899.1"/>
    <property type="molecule type" value="Genomic_DNA"/>
</dbReference>
<name>A0A3M8DH27_9BACL</name>